<comment type="similarity">
    <text evidence="1">Belongs to the universal ribosomal protein uS15 family.</text>
</comment>
<dbReference type="CDD" id="cd00353">
    <property type="entry name" value="Ribosomal_S15p_S13e"/>
    <property type="match status" value="1"/>
</dbReference>
<dbReference type="GO" id="GO:0003735">
    <property type="term" value="F:structural constituent of ribosome"/>
    <property type="evidence" value="ECO:0007669"/>
    <property type="project" value="InterPro"/>
</dbReference>
<organism evidence="5 6">
    <name type="scientific">Dactylellina haptotyla (strain CBS 200.50)</name>
    <name type="common">Nematode-trapping fungus</name>
    <name type="synonym">Monacrosporium haptotylum</name>
    <dbReference type="NCBI Taxonomy" id="1284197"/>
    <lineage>
        <taxon>Eukaryota</taxon>
        <taxon>Fungi</taxon>
        <taxon>Dikarya</taxon>
        <taxon>Ascomycota</taxon>
        <taxon>Pezizomycotina</taxon>
        <taxon>Orbiliomycetes</taxon>
        <taxon>Orbiliales</taxon>
        <taxon>Orbiliaceae</taxon>
        <taxon>Dactylellina</taxon>
    </lineage>
</organism>
<dbReference type="GO" id="GO:0005840">
    <property type="term" value="C:ribosome"/>
    <property type="evidence" value="ECO:0007669"/>
    <property type="project" value="UniProtKB-KW"/>
</dbReference>
<evidence type="ECO:0000313" key="5">
    <source>
        <dbReference type="EMBL" id="EPS40623.1"/>
    </source>
</evidence>
<dbReference type="OMA" id="HLQEHRN"/>
<reference evidence="5 6" key="1">
    <citation type="journal article" date="2013" name="PLoS Genet.">
        <title>Genomic mechanisms accounting for the adaptation to parasitism in nematode-trapping fungi.</title>
        <authorList>
            <person name="Meerupati T."/>
            <person name="Andersson K.M."/>
            <person name="Friman E."/>
            <person name="Kumar D."/>
            <person name="Tunlid A."/>
            <person name="Ahren D."/>
        </authorList>
    </citation>
    <scope>NUCLEOTIDE SEQUENCE [LARGE SCALE GENOMIC DNA]</scope>
    <source>
        <strain evidence="5 6">CBS 200.50</strain>
    </source>
</reference>
<dbReference type="HOGENOM" id="CLU_078264_0_0_1"/>
<dbReference type="InterPro" id="IPR009068">
    <property type="entry name" value="uS15_NS1_RNA-bd_sf"/>
</dbReference>
<dbReference type="EMBL" id="AQGS01000291">
    <property type="protein sequence ID" value="EPS40623.1"/>
    <property type="molecule type" value="Genomic_DNA"/>
</dbReference>
<evidence type="ECO:0000313" key="6">
    <source>
        <dbReference type="Proteomes" id="UP000015100"/>
    </source>
</evidence>
<dbReference type="HAMAP" id="MF_01343_B">
    <property type="entry name" value="Ribosomal_uS15_B"/>
    <property type="match status" value="1"/>
</dbReference>
<sequence length="318" mass="35732">MSTTEGVFCRRAEGLAGSVISPSKPSHKSPAGFFHTSSNLNAGCKRKPPTNPWALAKAAEKREKVRARKQELLQHRQKAASDPVVGHMTPFLEAMDAKPDVPPPIDHLVQPTDPQQRQVVFENVISEEHLSRLNHFLRPQEVTASIIRSKDLEEVPLAKTSEKDVSQGKEMHLKATAAMNRILSLGNGSSKDKTRANKSWCVETFGRHVTDEIFPRSRHVSTASNPITDPVKTPRVGRDTGSSEVQAALLTMKIRALAKQLESNPHDKMNKRNLRLMVHKRQKLLKYLKRNDRGGERYRYIMESLGLDDPAIMKEVFM</sequence>
<dbReference type="Proteomes" id="UP000015100">
    <property type="component" value="Unassembled WGS sequence"/>
</dbReference>
<dbReference type="AlphaFoldDB" id="S8BMB8"/>
<feature type="region of interest" description="Disordered" evidence="4">
    <location>
        <begin position="220"/>
        <end position="241"/>
    </location>
</feature>
<protein>
    <recommendedName>
        <fullName evidence="7">Ribosomal protein S15</fullName>
    </recommendedName>
</protein>
<keyword evidence="3" id="KW-0687">Ribonucleoprotein</keyword>
<dbReference type="Gene3D" id="1.10.287.10">
    <property type="entry name" value="S15/NS1, RNA-binding"/>
    <property type="match status" value="1"/>
</dbReference>
<dbReference type="STRING" id="1284197.S8BMB8"/>
<dbReference type="Pfam" id="PF00312">
    <property type="entry name" value="Ribosomal_S15"/>
    <property type="match status" value="1"/>
</dbReference>
<keyword evidence="2" id="KW-0689">Ribosomal protein</keyword>
<dbReference type="InterPro" id="IPR005290">
    <property type="entry name" value="Ribosomal_uS15_bac-type"/>
</dbReference>
<comment type="caution">
    <text evidence="5">The sequence shown here is derived from an EMBL/GenBank/DDBJ whole genome shotgun (WGS) entry which is preliminary data.</text>
</comment>
<dbReference type="NCBIfam" id="TIGR00952">
    <property type="entry name" value="S15_bact"/>
    <property type="match status" value="1"/>
</dbReference>
<dbReference type="eggNOG" id="KOG2815">
    <property type="taxonomic scope" value="Eukaryota"/>
</dbReference>
<dbReference type="GO" id="GO:1990904">
    <property type="term" value="C:ribonucleoprotein complex"/>
    <property type="evidence" value="ECO:0007669"/>
    <property type="project" value="UniProtKB-KW"/>
</dbReference>
<proteinExistence type="inferred from homology"/>
<accession>S8BMB8</accession>
<dbReference type="GO" id="GO:0006412">
    <property type="term" value="P:translation"/>
    <property type="evidence" value="ECO:0007669"/>
    <property type="project" value="InterPro"/>
</dbReference>
<dbReference type="GO" id="GO:0005737">
    <property type="term" value="C:cytoplasm"/>
    <property type="evidence" value="ECO:0007669"/>
    <property type="project" value="UniProtKB-ARBA"/>
</dbReference>
<evidence type="ECO:0000256" key="1">
    <source>
        <dbReference type="ARBA" id="ARBA00008434"/>
    </source>
</evidence>
<gene>
    <name evidence="5" type="ORF">H072_5517</name>
</gene>
<name>S8BMB8_DACHA</name>
<reference evidence="6" key="2">
    <citation type="submission" date="2013-04" db="EMBL/GenBank/DDBJ databases">
        <title>Genomic mechanisms accounting for the adaptation to parasitism in nematode-trapping fungi.</title>
        <authorList>
            <person name="Ahren D.G."/>
        </authorList>
    </citation>
    <scope>NUCLEOTIDE SEQUENCE [LARGE SCALE GENOMIC DNA]</scope>
    <source>
        <strain evidence="6">CBS 200.50</strain>
    </source>
</reference>
<dbReference type="OrthoDB" id="441444at2759"/>
<dbReference type="SMART" id="SM01387">
    <property type="entry name" value="Ribosomal_S15"/>
    <property type="match status" value="1"/>
</dbReference>
<dbReference type="SUPFAM" id="SSF47060">
    <property type="entry name" value="S15/NS1 RNA-binding domain"/>
    <property type="match status" value="1"/>
</dbReference>
<evidence type="ECO:0000256" key="3">
    <source>
        <dbReference type="ARBA" id="ARBA00023274"/>
    </source>
</evidence>
<dbReference type="InterPro" id="IPR000589">
    <property type="entry name" value="Ribosomal_uS15"/>
</dbReference>
<evidence type="ECO:0008006" key="7">
    <source>
        <dbReference type="Google" id="ProtNLM"/>
    </source>
</evidence>
<dbReference type="PANTHER" id="PTHR23321">
    <property type="entry name" value="RIBOSOMAL PROTEIN S15, BACTERIAL AND ORGANELLAR"/>
    <property type="match status" value="1"/>
</dbReference>
<dbReference type="PANTHER" id="PTHR23321:SF26">
    <property type="entry name" value="SMALL RIBOSOMAL SUBUNIT PROTEIN US15M"/>
    <property type="match status" value="1"/>
</dbReference>
<evidence type="ECO:0000256" key="4">
    <source>
        <dbReference type="SAM" id="MobiDB-lite"/>
    </source>
</evidence>
<evidence type="ECO:0000256" key="2">
    <source>
        <dbReference type="ARBA" id="ARBA00022980"/>
    </source>
</evidence>
<keyword evidence="6" id="KW-1185">Reference proteome</keyword>